<dbReference type="Proteomes" id="UP001633002">
    <property type="component" value="Unassembled WGS sequence"/>
</dbReference>
<proteinExistence type="predicted"/>
<feature type="compositionally biased region" description="Polar residues" evidence="1">
    <location>
        <begin position="51"/>
        <end position="62"/>
    </location>
</feature>
<evidence type="ECO:0000256" key="1">
    <source>
        <dbReference type="SAM" id="MobiDB-lite"/>
    </source>
</evidence>
<feature type="region of interest" description="Disordered" evidence="1">
    <location>
        <begin position="1"/>
        <end position="112"/>
    </location>
</feature>
<protein>
    <submittedName>
        <fullName evidence="2">Uncharacterized protein</fullName>
    </submittedName>
</protein>
<dbReference type="AlphaFoldDB" id="A0ABD3HS89"/>
<evidence type="ECO:0000313" key="2">
    <source>
        <dbReference type="EMBL" id="KAL3693811.1"/>
    </source>
</evidence>
<dbReference type="EMBL" id="JBJQOH010000003">
    <property type="protein sequence ID" value="KAL3693811.1"/>
    <property type="molecule type" value="Genomic_DNA"/>
</dbReference>
<keyword evidence="3" id="KW-1185">Reference proteome</keyword>
<evidence type="ECO:0000313" key="3">
    <source>
        <dbReference type="Proteomes" id="UP001633002"/>
    </source>
</evidence>
<gene>
    <name evidence="2" type="ORF">R1sor_007462</name>
</gene>
<organism evidence="2 3">
    <name type="scientific">Riccia sorocarpa</name>
    <dbReference type="NCBI Taxonomy" id="122646"/>
    <lineage>
        <taxon>Eukaryota</taxon>
        <taxon>Viridiplantae</taxon>
        <taxon>Streptophyta</taxon>
        <taxon>Embryophyta</taxon>
        <taxon>Marchantiophyta</taxon>
        <taxon>Marchantiopsida</taxon>
        <taxon>Marchantiidae</taxon>
        <taxon>Marchantiales</taxon>
        <taxon>Ricciaceae</taxon>
        <taxon>Riccia</taxon>
    </lineage>
</organism>
<reference evidence="2 3" key="1">
    <citation type="submission" date="2024-09" db="EMBL/GenBank/DDBJ databases">
        <title>Chromosome-scale assembly of Riccia sorocarpa.</title>
        <authorList>
            <person name="Paukszto L."/>
        </authorList>
    </citation>
    <scope>NUCLEOTIDE SEQUENCE [LARGE SCALE GENOMIC DNA]</scope>
    <source>
        <strain evidence="2">LP-2024</strain>
        <tissue evidence="2">Aerial parts of the thallus</tissue>
    </source>
</reference>
<accession>A0ABD3HS89</accession>
<feature type="compositionally biased region" description="Basic and acidic residues" evidence="1">
    <location>
        <begin position="17"/>
        <end position="33"/>
    </location>
</feature>
<name>A0ABD3HS89_9MARC</name>
<sequence length="112" mass="12196">MMSSKEAPYATLNDLPKYQEREKVGSAPWEKDQAPTPSSRGPSSEPAFCPSSRTAPFATNDNLPMPRQTRKAVTTAPWDRDDGSHTAKVRGGNPATGKTAPFATEYNISQQK</sequence>
<comment type="caution">
    <text evidence="2">The sequence shown here is derived from an EMBL/GenBank/DDBJ whole genome shotgun (WGS) entry which is preliminary data.</text>
</comment>